<proteinExistence type="predicted"/>
<keyword evidence="3" id="KW-1185">Reference proteome</keyword>
<dbReference type="Proteomes" id="UP000576792">
    <property type="component" value="Unassembled WGS sequence"/>
</dbReference>
<comment type="caution">
    <text evidence="2">The sequence shown here is derived from an EMBL/GenBank/DDBJ whole genome shotgun (WGS) entry which is preliminary data.</text>
</comment>
<dbReference type="InterPro" id="IPR032830">
    <property type="entry name" value="XPB/Ssl2_N"/>
</dbReference>
<accession>A0A846RWA6</accession>
<evidence type="ECO:0000313" key="3">
    <source>
        <dbReference type="Proteomes" id="UP000576792"/>
    </source>
</evidence>
<dbReference type="AlphaFoldDB" id="A0A846RWA6"/>
<feature type="domain" description="Helicase XPB/Ssl2 N-terminal" evidence="1">
    <location>
        <begin position="421"/>
        <end position="543"/>
    </location>
</feature>
<dbReference type="RefSeq" id="WP_245161865.1">
    <property type="nucleotide sequence ID" value="NZ_BAAAPQ010000026.1"/>
</dbReference>
<organism evidence="2 3">
    <name type="scientific">Brevibacterium marinum</name>
    <dbReference type="NCBI Taxonomy" id="418643"/>
    <lineage>
        <taxon>Bacteria</taxon>
        <taxon>Bacillati</taxon>
        <taxon>Actinomycetota</taxon>
        <taxon>Actinomycetes</taxon>
        <taxon>Micrococcales</taxon>
        <taxon>Brevibacteriaceae</taxon>
        <taxon>Brevibacterium</taxon>
    </lineage>
</organism>
<name>A0A846RWA6_9MICO</name>
<dbReference type="EMBL" id="JAATJN010000001">
    <property type="protein sequence ID" value="NJC56246.1"/>
    <property type="molecule type" value="Genomic_DNA"/>
</dbReference>
<evidence type="ECO:0000259" key="1">
    <source>
        <dbReference type="Pfam" id="PF13625"/>
    </source>
</evidence>
<protein>
    <recommendedName>
        <fullName evidence="1">Helicase XPB/Ssl2 N-terminal domain-containing protein</fullName>
    </recommendedName>
</protein>
<evidence type="ECO:0000313" key="2">
    <source>
        <dbReference type="EMBL" id="NJC56246.1"/>
    </source>
</evidence>
<sequence>MSMTFSQWLSHSADTDFESFVRTRRDLLQPESPTIPSLAAAASSRIGVSRGIEALSAAELDVFIDMAKAARTSSDIDVSENRHIDDARAEAALPRLRDLGLAWPSTETTWRIQSEAITLLPTSAAESARANPWQTANTELDASRETIPTTLIHNSERAAVAEVISSLRGLVDELASSPISRLTSGGISKRDVTRIGKTIDLGLEQTITLLLTAKSLGLIGVLDDPMDPQWTASDDAAGVLEDDRAQLWAGLVTSWLRDPLDVTQLAAGASANERLTVLATPKKSLFRGFSQSQPTMPLLRFTILEILDGIGLGSSRSAEWIHAQVLATRPLIPAHEFAMTEAILHTAGAFGLATTPLQNPDHFGPSRFGALLAQGLQTAMSTEAAQDPSIAPVNFSMEGLEVPGEVIDAVRAGLVDEVETVLIQSDLTAVATGPIDPRVHRILRRFAVVEARGQGTVYRIDADTIEASMQTGINADDALAQLAEISAEALPSTLNFLIENTASKLRRVQVAGARAVLVVDDPVDLDVILSDQAMLPAGLDRLAPTVAVGQLGPERTMHLLESAEHHAMLHSPSGPVRKRKVITQAAPEVHLRKRARVTDEHLGEYIRILRSPAARPTPAASTDEPLGHMDRLREAAQQHRTVTIRLADSHGQERVIDMLPATVNGGRVRGKVKSTGAEASLSIARIVSVDVVDEASDGVEEQS</sequence>
<dbReference type="Pfam" id="PF13625">
    <property type="entry name" value="Helicase_C_3"/>
    <property type="match status" value="1"/>
</dbReference>
<gene>
    <name evidence="2" type="ORF">BKA07_001281</name>
</gene>
<reference evidence="2 3" key="1">
    <citation type="submission" date="2020-03" db="EMBL/GenBank/DDBJ databases">
        <title>Sequencing the genomes of 1000 actinobacteria strains.</title>
        <authorList>
            <person name="Klenk H.-P."/>
        </authorList>
    </citation>
    <scope>NUCLEOTIDE SEQUENCE [LARGE SCALE GENOMIC DNA]</scope>
    <source>
        <strain evidence="2 3">DSM 18964</strain>
    </source>
</reference>